<dbReference type="PANTHER" id="PTHR45649">
    <property type="entry name" value="AMINO-ACID PERMEASE BAT1"/>
    <property type="match status" value="1"/>
</dbReference>
<protein>
    <submittedName>
        <fullName evidence="8">GABA permease</fullName>
    </submittedName>
</protein>
<feature type="transmembrane region" description="Helical" evidence="7">
    <location>
        <begin position="472"/>
        <end position="496"/>
    </location>
</feature>
<evidence type="ECO:0000256" key="6">
    <source>
        <dbReference type="SAM" id="MobiDB-lite"/>
    </source>
</evidence>
<evidence type="ECO:0000313" key="8">
    <source>
        <dbReference type="EMBL" id="KAG9683950.1"/>
    </source>
</evidence>
<dbReference type="GO" id="GO:0016020">
    <property type="term" value="C:membrane"/>
    <property type="evidence" value="ECO:0007669"/>
    <property type="project" value="UniProtKB-SubCell"/>
</dbReference>
<reference evidence="8" key="2">
    <citation type="submission" date="2021-08" db="EMBL/GenBank/DDBJ databases">
        <authorList>
            <person name="Gostincar C."/>
            <person name="Sun X."/>
            <person name="Song Z."/>
            <person name="Gunde-Cimerman N."/>
        </authorList>
    </citation>
    <scope>NUCLEOTIDE SEQUENCE</scope>
    <source>
        <strain evidence="8">EXF-9911</strain>
    </source>
</reference>
<dbReference type="Proteomes" id="UP000779574">
    <property type="component" value="Unassembled WGS sequence"/>
</dbReference>
<evidence type="ECO:0000256" key="5">
    <source>
        <dbReference type="ARBA" id="ARBA00023136"/>
    </source>
</evidence>
<evidence type="ECO:0000256" key="2">
    <source>
        <dbReference type="ARBA" id="ARBA00022448"/>
    </source>
</evidence>
<evidence type="ECO:0000256" key="1">
    <source>
        <dbReference type="ARBA" id="ARBA00004141"/>
    </source>
</evidence>
<accession>A0A9P8J436</accession>
<keyword evidence="2" id="KW-0813">Transport</keyword>
<proteinExistence type="predicted"/>
<dbReference type="GO" id="GO:0022857">
    <property type="term" value="F:transmembrane transporter activity"/>
    <property type="evidence" value="ECO:0007669"/>
    <property type="project" value="InterPro"/>
</dbReference>
<keyword evidence="3 7" id="KW-0812">Transmembrane</keyword>
<feature type="compositionally biased region" description="Low complexity" evidence="6">
    <location>
        <begin position="48"/>
        <end position="68"/>
    </location>
</feature>
<evidence type="ECO:0000256" key="4">
    <source>
        <dbReference type="ARBA" id="ARBA00022989"/>
    </source>
</evidence>
<feature type="transmembrane region" description="Helical" evidence="7">
    <location>
        <begin position="517"/>
        <end position="538"/>
    </location>
</feature>
<reference evidence="8" key="1">
    <citation type="journal article" date="2021" name="J Fungi (Basel)">
        <title>Virulence traits and population genomics of the black yeast Aureobasidium melanogenum.</title>
        <authorList>
            <person name="Cernosa A."/>
            <person name="Sun X."/>
            <person name="Gostincar C."/>
            <person name="Fang C."/>
            <person name="Gunde-Cimerman N."/>
            <person name="Song Z."/>
        </authorList>
    </citation>
    <scope>NUCLEOTIDE SEQUENCE</scope>
    <source>
        <strain evidence="8">EXF-9911</strain>
    </source>
</reference>
<gene>
    <name evidence="8" type="ORF">KCU76_g12756</name>
</gene>
<evidence type="ECO:0000313" key="9">
    <source>
        <dbReference type="Proteomes" id="UP000779574"/>
    </source>
</evidence>
<feature type="transmembrane region" description="Helical" evidence="7">
    <location>
        <begin position="448"/>
        <end position="466"/>
    </location>
</feature>
<organism evidence="8 9">
    <name type="scientific">Aureobasidium melanogenum</name>
    <name type="common">Aureobasidium pullulans var. melanogenum</name>
    <dbReference type="NCBI Taxonomy" id="46634"/>
    <lineage>
        <taxon>Eukaryota</taxon>
        <taxon>Fungi</taxon>
        <taxon>Dikarya</taxon>
        <taxon>Ascomycota</taxon>
        <taxon>Pezizomycotina</taxon>
        <taxon>Dothideomycetes</taxon>
        <taxon>Dothideomycetidae</taxon>
        <taxon>Dothideales</taxon>
        <taxon>Saccotheciaceae</taxon>
        <taxon>Aureobasidium</taxon>
    </lineage>
</organism>
<feature type="transmembrane region" description="Helical" evidence="7">
    <location>
        <begin position="550"/>
        <end position="568"/>
    </location>
</feature>
<feature type="transmembrane region" description="Helical" evidence="7">
    <location>
        <begin position="235"/>
        <end position="257"/>
    </location>
</feature>
<dbReference type="EMBL" id="JAHFXF010000673">
    <property type="protein sequence ID" value="KAG9683950.1"/>
    <property type="molecule type" value="Genomic_DNA"/>
</dbReference>
<name>A0A9P8J436_AURME</name>
<sequence>MHEDSIQKASSVEVAERRKGSFLRPITTRGDSFPDERDGNRKLDDTARPGLGLTRLSSSRTPLSRGSSFQPDWAHDAEDMSASTVPVQELGSPEDFKDMLRMGKTQEMRRVFKQFSLISFGCLSQCTWEFTLLNNNQTLEAGGCALLFWSYVWSFVGSMFITASLAEMASMTPSSAGQHFWVSEFASKRWQQSLSYVTAWSTLLGWQCGNASGLFLTGSLIQSMITIYRPANGDLTWQTIVFMLPCLGLVVLVNIYGSRTIATLQNVCMSLHVLALIAIVAILGVLSPHIPSKRAFLQIENTEWPSTALAVLAGQTNANYSLFYVDAPIRLFEEAQDAAVTVPKAAMRSQLISGFCGLLAVAIFAFCIPNVKEALNHPTGYSLLYVLQLSVPNGVIICVLLAFIVLLGASNIGFSAATARITYAFARDQGLPFSQWIGKVHKGRLTPINAVVLTAVFSALLSLINLGSQTAFYGIVGLAQATRAISYILPISSVLYRRMKSPQSMPKARWGLGPTWGPVNNVLALIFSINCFICSFAPPSLPVSSTNFNVAAALFVGAVILMMITYYFRKKEYVGPVARTRDTPSWNLSQLGTGQNIQFLTIPEEF</sequence>
<evidence type="ECO:0000256" key="3">
    <source>
        <dbReference type="ARBA" id="ARBA00022692"/>
    </source>
</evidence>
<feature type="compositionally biased region" description="Basic and acidic residues" evidence="6">
    <location>
        <begin position="32"/>
        <end position="47"/>
    </location>
</feature>
<dbReference type="AlphaFoldDB" id="A0A9P8J436"/>
<feature type="region of interest" description="Disordered" evidence="6">
    <location>
        <begin position="1"/>
        <end position="71"/>
    </location>
</feature>
<dbReference type="Gene3D" id="1.20.1740.10">
    <property type="entry name" value="Amino acid/polyamine transporter I"/>
    <property type="match status" value="1"/>
</dbReference>
<feature type="transmembrane region" description="Helical" evidence="7">
    <location>
        <begin position="383"/>
        <end position="407"/>
    </location>
</feature>
<dbReference type="PANTHER" id="PTHR45649:SF4">
    <property type="entry name" value="TRANSPORTER, PUTATIVE (EUROFUNG)-RELATED"/>
    <property type="match status" value="1"/>
</dbReference>
<dbReference type="Pfam" id="PF13520">
    <property type="entry name" value="AA_permease_2"/>
    <property type="match status" value="1"/>
</dbReference>
<feature type="transmembrane region" description="Helical" evidence="7">
    <location>
        <begin position="145"/>
        <end position="166"/>
    </location>
</feature>
<comment type="subcellular location">
    <subcellularLocation>
        <location evidence="1">Membrane</location>
        <topology evidence="1">Multi-pass membrane protein</topology>
    </subcellularLocation>
</comment>
<comment type="caution">
    <text evidence="8">The sequence shown here is derived from an EMBL/GenBank/DDBJ whole genome shotgun (WGS) entry which is preliminary data.</text>
</comment>
<feature type="transmembrane region" description="Helical" evidence="7">
    <location>
        <begin position="351"/>
        <end position="371"/>
    </location>
</feature>
<feature type="non-terminal residue" evidence="8">
    <location>
        <position position="606"/>
    </location>
</feature>
<keyword evidence="5 7" id="KW-0472">Membrane</keyword>
<keyword evidence="4 7" id="KW-1133">Transmembrane helix</keyword>
<evidence type="ECO:0000256" key="7">
    <source>
        <dbReference type="SAM" id="Phobius"/>
    </source>
</evidence>
<dbReference type="InterPro" id="IPR002293">
    <property type="entry name" value="AA/rel_permease1"/>
</dbReference>
<feature type="transmembrane region" description="Helical" evidence="7">
    <location>
        <begin position="269"/>
        <end position="286"/>
    </location>
</feature>
<dbReference type="OrthoDB" id="3257095at2759"/>